<protein>
    <submittedName>
        <fullName evidence="9">Uncharacterized protein</fullName>
    </submittedName>
</protein>
<dbReference type="EMBL" id="JAMZMK010009915">
    <property type="protein sequence ID" value="KAI7733737.1"/>
    <property type="molecule type" value="Genomic_DNA"/>
</dbReference>
<evidence type="ECO:0000256" key="2">
    <source>
        <dbReference type="ARBA" id="ARBA00005982"/>
    </source>
</evidence>
<keyword evidence="10" id="KW-1185">Reference proteome</keyword>
<keyword evidence="5 8" id="KW-0472">Membrane</keyword>
<gene>
    <name evidence="9" type="ORF">M8C21_002957</name>
</gene>
<evidence type="ECO:0000313" key="10">
    <source>
        <dbReference type="Proteomes" id="UP001206925"/>
    </source>
</evidence>
<evidence type="ECO:0000313" key="9">
    <source>
        <dbReference type="EMBL" id="KAI7733737.1"/>
    </source>
</evidence>
<dbReference type="Proteomes" id="UP001206925">
    <property type="component" value="Unassembled WGS sequence"/>
</dbReference>
<feature type="transmembrane region" description="Helical" evidence="8">
    <location>
        <begin position="124"/>
        <end position="150"/>
    </location>
</feature>
<evidence type="ECO:0000256" key="4">
    <source>
        <dbReference type="ARBA" id="ARBA00022989"/>
    </source>
</evidence>
<evidence type="ECO:0000256" key="3">
    <source>
        <dbReference type="ARBA" id="ARBA00022692"/>
    </source>
</evidence>
<dbReference type="AlphaFoldDB" id="A0AAD5G9N8"/>
<reference evidence="9" key="1">
    <citation type="submission" date="2022-06" db="EMBL/GenBank/DDBJ databases">
        <title>Uncovering the hologenomic basis of an extraordinary plant invasion.</title>
        <authorList>
            <person name="Bieker V.C."/>
            <person name="Martin M.D."/>
            <person name="Gilbert T."/>
            <person name="Hodgins K."/>
            <person name="Battlay P."/>
            <person name="Petersen B."/>
            <person name="Wilson J."/>
        </authorList>
    </citation>
    <scope>NUCLEOTIDE SEQUENCE</scope>
    <source>
        <strain evidence="9">AA19_3_7</strain>
        <tissue evidence="9">Leaf</tissue>
    </source>
</reference>
<dbReference type="GO" id="GO:0022857">
    <property type="term" value="F:transmembrane transporter activity"/>
    <property type="evidence" value="ECO:0007669"/>
    <property type="project" value="InterPro"/>
</dbReference>
<sequence>MEQDLDQDQQTKSLLDNNHDHHHKGGIKTMPFIIVNEAFEKVASYGLLPNMILYLTQVYHLQAVTGSSLTPSSSNDPGTSCNLATPTQLAVLFSSFGLMYYASVSMSTFIAFSVVVYIQDQFGWRVGFAVPVSIMACSAVVFLIGSPLYVKVKESPYSGFIQVMVMAFKNRMIHLQSDDCYNHSNDMDRVELTDN</sequence>
<dbReference type="InterPro" id="IPR000109">
    <property type="entry name" value="POT_fam"/>
</dbReference>
<evidence type="ECO:0000256" key="1">
    <source>
        <dbReference type="ARBA" id="ARBA00004141"/>
    </source>
</evidence>
<feature type="transmembrane region" description="Helical" evidence="8">
    <location>
        <begin position="98"/>
        <end position="118"/>
    </location>
</feature>
<organism evidence="9 10">
    <name type="scientific">Ambrosia artemisiifolia</name>
    <name type="common">Common ragweed</name>
    <dbReference type="NCBI Taxonomy" id="4212"/>
    <lineage>
        <taxon>Eukaryota</taxon>
        <taxon>Viridiplantae</taxon>
        <taxon>Streptophyta</taxon>
        <taxon>Embryophyta</taxon>
        <taxon>Tracheophyta</taxon>
        <taxon>Spermatophyta</taxon>
        <taxon>Magnoliopsida</taxon>
        <taxon>eudicotyledons</taxon>
        <taxon>Gunneridae</taxon>
        <taxon>Pentapetalae</taxon>
        <taxon>asterids</taxon>
        <taxon>campanulids</taxon>
        <taxon>Asterales</taxon>
        <taxon>Asteraceae</taxon>
        <taxon>Asteroideae</taxon>
        <taxon>Heliantheae alliance</taxon>
        <taxon>Heliantheae</taxon>
        <taxon>Ambrosia</taxon>
    </lineage>
</organism>
<evidence type="ECO:0000256" key="6">
    <source>
        <dbReference type="ARBA" id="ARBA00044504"/>
    </source>
</evidence>
<keyword evidence="3 8" id="KW-0812">Transmembrane</keyword>
<evidence type="ECO:0000256" key="5">
    <source>
        <dbReference type="ARBA" id="ARBA00023136"/>
    </source>
</evidence>
<comment type="similarity">
    <text evidence="6">Belongs to the major facilitator superfamily. Phosphate:H(+) symporter (TC 2.A.1.9) family.</text>
</comment>
<dbReference type="PANTHER" id="PTHR11654">
    <property type="entry name" value="OLIGOPEPTIDE TRANSPORTER-RELATED"/>
    <property type="match status" value="1"/>
</dbReference>
<comment type="caution">
    <text evidence="9">The sequence shown here is derived from an EMBL/GenBank/DDBJ whole genome shotgun (WGS) entry which is preliminary data.</text>
</comment>
<dbReference type="SUPFAM" id="SSF103473">
    <property type="entry name" value="MFS general substrate transporter"/>
    <property type="match status" value="1"/>
</dbReference>
<comment type="similarity">
    <text evidence="2">Belongs to the major facilitator superfamily. Proton-dependent oligopeptide transporter (POT/PTR) (TC 2.A.17) family.</text>
</comment>
<proteinExistence type="inferred from homology"/>
<dbReference type="InterPro" id="IPR036259">
    <property type="entry name" value="MFS_trans_sf"/>
</dbReference>
<comment type="subcellular location">
    <subcellularLocation>
        <location evidence="1">Membrane</location>
        <topology evidence="1">Multi-pass membrane protein</topology>
    </subcellularLocation>
</comment>
<feature type="region of interest" description="Disordered" evidence="7">
    <location>
        <begin position="1"/>
        <end position="22"/>
    </location>
</feature>
<dbReference type="Gene3D" id="1.20.1250.20">
    <property type="entry name" value="MFS general substrate transporter like domains"/>
    <property type="match status" value="2"/>
</dbReference>
<evidence type="ECO:0000256" key="7">
    <source>
        <dbReference type="SAM" id="MobiDB-lite"/>
    </source>
</evidence>
<name>A0AAD5G9N8_AMBAR</name>
<keyword evidence="4 8" id="KW-1133">Transmembrane helix</keyword>
<evidence type="ECO:0000256" key="8">
    <source>
        <dbReference type="SAM" id="Phobius"/>
    </source>
</evidence>
<accession>A0AAD5G9N8</accession>
<dbReference type="Pfam" id="PF00854">
    <property type="entry name" value="PTR2"/>
    <property type="match status" value="1"/>
</dbReference>
<dbReference type="GO" id="GO:0016020">
    <property type="term" value="C:membrane"/>
    <property type="evidence" value="ECO:0007669"/>
    <property type="project" value="UniProtKB-SubCell"/>
</dbReference>